<dbReference type="GO" id="GO:0103075">
    <property type="term" value="F:indole-3-pyruvate monooxygenase activity"/>
    <property type="evidence" value="ECO:0007669"/>
    <property type="project" value="UniProtKB-EC"/>
</dbReference>
<keyword evidence="3 9" id="KW-0285">Flavoprotein</keyword>
<dbReference type="GO" id="GO:0009851">
    <property type="term" value="P:auxin biosynthetic process"/>
    <property type="evidence" value="ECO:0007669"/>
    <property type="project" value="UniProtKB-ARBA"/>
</dbReference>
<keyword evidence="13" id="KW-1185">Reference proteome</keyword>
<feature type="compositionally biased region" description="Low complexity" evidence="10">
    <location>
        <begin position="519"/>
        <end position="534"/>
    </location>
</feature>
<comment type="catalytic activity">
    <reaction evidence="8">
        <text>indole-3-pyruvate + NADPH + O2 + H(+) = (indol-3-yl)acetate + CO2 + NADP(+) + H2O</text>
        <dbReference type="Rhea" id="RHEA:34331"/>
        <dbReference type="ChEBI" id="CHEBI:15377"/>
        <dbReference type="ChEBI" id="CHEBI:15378"/>
        <dbReference type="ChEBI" id="CHEBI:15379"/>
        <dbReference type="ChEBI" id="CHEBI:16526"/>
        <dbReference type="ChEBI" id="CHEBI:17640"/>
        <dbReference type="ChEBI" id="CHEBI:30854"/>
        <dbReference type="ChEBI" id="CHEBI:57783"/>
        <dbReference type="ChEBI" id="CHEBI:58349"/>
        <dbReference type="EC" id="1.14.13.168"/>
    </reaction>
</comment>
<dbReference type="SUPFAM" id="SSF51905">
    <property type="entry name" value="FAD/NAD(P)-binding domain"/>
    <property type="match status" value="2"/>
</dbReference>
<evidence type="ECO:0000256" key="6">
    <source>
        <dbReference type="ARBA" id="ARBA00023002"/>
    </source>
</evidence>
<dbReference type="GO" id="GO:0004523">
    <property type="term" value="F:RNA-DNA hybrid ribonuclease activity"/>
    <property type="evidence" value="ECO:0007669"/>
    <property type="project" value="InterPro"/>
</dbReference>
<dbReference type="Proteomes" id="UP000243459">
    <property type="component" value="Chromosome 10"/>
</dbReference>
<evidence type="ECO:0000313" key="12">
    <source>
        <dbReference type="EMBL" id="ONK57293.1"/>
    </source>
</evidence>
<dbReference type="Gramene" id="ONK57293">
    <property type="protein sequence ID" value="ONK57293"/>
    <property type="gene ID" value="A4U43_C10F18580"/>
</dbReference>
<feature type="region of interest" description="Disordered" evidence="10">
    <location>
        <begin position="507"/>
        <end position="534"/>
    </location>
</feature>
<keyword evidence="4 9" id="KW-0274">FAD</keyword>
<accession>A0A5P1E5N3</accession>
<dbReference type="PRINTS" id="PR00368">
    <property type="entry name" value="FADPNR"/>
</dbReference>
<dbReference type="Gene3D" id="3.30.420.10">
    <property type="entry name" value="Ribonuclease H-like superfamily/Ribonuclease H"/>
    <property type="match status" value="2"/>
</dbReference>
<dbReference type="GO" id="GO:0004499">
    <property type="term" value="F:N,N-dimethylaniline monooxygenase activity"/>
    <property type="evidence" value="ECO:0007669"/>
    <property type="project" value="InterPro"/>
</dbReference>
<dbReference type="PROSITE" id="PS50879">
    <property type="entry name" value="RNASE_H_1"/>
    <property type="match status" value="1"/>
</dbReference>
<dbReference type="InterPro" id="IPR020946">
    <property type="entry name" value="Flavin_mOase-like"/>
</dbReference>
<dbReference type="Pfam" id="PF00743">
    <property type="entry name" value="FMO-like"/>
    <property type="match status" value="1"/>
</dbReference>
<dbReference type="GO" id="GO:0050660">
    <property type="term" value="F:flavin adenine dinucleotide binding"/>
    <property type="evidence" value="ECO:0007669"/>
    <property type="project" value="InterPro"/>
</dbReference>
<dbReference type="InterPro" id="IPR036188">
    <property type="entry name" value="FAD/NAD-bd_sf"/>
</dbReference>
<evidence type="ECO:0000256" key="2">
    <source>
        <dbReference type="ARBA" id="ARBA00009183"/>
    </source>
</evidence>
<dbReference type="InterPro" id="IPR012337">
    <property type="entry name" value="RNaseH-like_sf"/>
</dbReference>
<organism evidence="12 13">
    <name type="scientific">Asparagus officinalis</name>
    <name type="common">Garden asparagus</name>
    <dbReference type="NCBI Taxonomy" id="4686"/>
    <lineage>
        <taxon>Eukaryota</taxon>
        <taxon>Viridiplantae</taxon>
        <taxon>Streptophyta</taxon>
        <taxon>Embryophyta</taxon>
        <taxon>Tracheophyta</taxon>
        <taxon>Spermatophyta</taxon>
        <taxon>Magnoliopsida</taxon>
        <taxon>Liliopsida</taxon>
        <taxon>Asparagales</taxon>
        <taxon>Asparagaceae</taxon>
        <taxon>Asparagoideae</taxon>
        <taxon>Asparagus</taxon>
    </lineage>
</organism>
<dbReference type="GO" id="GO:0050661">
    <property type="term" value="F:NADP binding"/>
    <property type="evidence" value="ECO:0007669"/>
    <property type="project" value="InterPro"/>
</dbReference>
<evidence type="ECO:0000256" key="5">
    <source>
        <dbReference type="ARBA" id="ARBA00022857"/>
    </source>
</evidence>
<evidence type="ECO:0000259" key="11">
    <source>
        <dbReference type="PROSITE" id="PS50879"/>
    </source>
</evidence>
<dbReference type="GO" id="GO:0003676">
    <property type="term" value="F:nucleic acid binding"/>
    <property type="evidence" value="ECO:0007669"/>
    <property type="project" value="InterPro"/>
</dbReference>
<feature type="compositionally biased region" description="Acidic residues" evidence="10">
    <location>
        <begin position="661"/>
        <end position="671"/>
    </location>
</feature>
<dbReference type="SUPFAM" id="SSF53098">
    <property type="entry name" value="Ribonuclease H-like"/>
    <property type="match status" value="3"/>
</dbReference>
<name>A0A5P1E5N3_ASPOF</name>
<dbReference type="PANTHER" id="PTHR43539:SF11">
    <property type="entry name" value="INDOLE-3-PYRUVATE MONOOXYGENASE YUCCA8-RELATED"/>
    <property type="match status" value="1"/>
</dbReference>
<comment type="cofactor">
    <cofactor evidence="1 9">
        <name>FAD</name>
        <dbReference type="ChEBI" id="CHEBI:57692"/>
    </cofactor>
</comment>
<protein>
    <recommendedName>
        <fullName evidence="9">Flavin-containing monooxygenase</fullName>
        <ecNumber evidence="9">1.-.-.-</ecNumber>
    </recommendedName>
</protein>
<dbReference type="InterPro" id="IPR036397">
    <property type="entry name" value="RNaseH_sf"/>
</dbReference>
<evidence type="ECO:0000256" key="9">
    <source>
        <dbReference type="RuleBase" id="RU361177"/>
    </source>
</evidence>
<evidence type="ECO:0000256" key="8">
    <source>
        <dbReference type="ARBA" id="ARBA00047707"/>
    </source>
</evidence>
<dbReference type="Pfam" id="PF13456">
    <property type="entry name" value="RVT_3"/>
    <property type="match status" value="2"/>
</dbReference>
<keyword evidence="7 9" id="KW-0503">Monooxygenase</keyword>
<keyword evidence="6 9" id="KW-0560">Oxidoreductase</keyword>
<evidence type="ECO:0000256" key="4">
    <source>
        <dbReference type="ARBA" id="ARBA00022827"/>
    </source>
</evidence>
<evidence type="ECO:0000313" key="13">
    <source>
        <dbReference type="Proteomes" id="UP000243459"/>
    </source>
</evidence>
<evidence type="ECO:0000256" key="3">
    <source>
        <dbReference type="ARBA" id="ARBA00022630"/>
    </source>
</evidence>
<evidence type="ECO:0000256" key="1">
    <source>
        <dbReference type="ARBA" id="ARBA00001974"/>
    </source>
</evidence>
<evidence type="ECO:0000256" key="7">
    <source>
        <dbReference type="ARBA" id="ARBA00023033"/>
    </source>
</evidence>
<feature type="domain" description="RNase H type-1" evidence="11">
    <location>
        <begin position="713"/>
        <end position="839"/>
    </location>
</feature>
<dbReference type="InterPro" id="IPR002156">
    <property type="entry name" value="RNaseH_domain"/>
</dbReference>
<dbReference type="EC" id="1.-.-.-" evidence="9"/>
<dbReference type="PANTHER" id="PTHR43539">
    <property type="entry name" value="FLAVIN-BINDING MONOOXYGENASE-LIKE PROTEIN (AFU_ORTHOLOGUE AFUA_4G09220)"/>
    <property type="match status" value="1"/>
</dbReference>
<dbReference type="AlphaFoldDB" id="A0A5P1E5N3"/>
<gene>
    <name evidence="12" type="ORF">A4U43_C10F18580</name>
</gene>
<dbReference type="EMBL" id="CM007390">
    <property type="protein sequence ID" value="ONK57293.1"/>
    <property type="molecule type" value="Genomic_DNA"/>
</dbReference>
<feature type="region of interest" description="Disordered" evidence="10">
    <location>
        <begin position="653"/>
        <end position="691"/>
    </location>
</feature>
<reference evidence="13" key="1">
    <citation type="journal article" date="2017" name="Nat. Commun.">
        <title>The asparagus genome sheds light on the origin and evolution of a young Y chromosome.</title>
        <authorList>
            <person name="Harkess A."/>
            <person name="Zhou J."/>
            <person name="Xu C."/>
            <person name="Bowers J.E."/>
            <person name="Van der Hulst R."/>
            <person name="Ayyampalayam S."/>
            <person name="Mercati F."/>
            <person name="Riccardi P."/>
            <person name="McKain M.R."/>
            <person name="Kakrana A."/>
            <person name="Tang H."/>
            <person name="Ray J."/>
            <person name="Groenendijk J."/>
            <person name="Arikit S."/>
            <person name="Mathioni S.M."/>
            <person name="Nakano M."/>
            <person name="Shan H."/>
            <person name="Telgmann-Rauber A."/>
            <person name="Kanno A."/>
            <person name="Yue Z."/>
            <person name="Chen H."/>
            <person name="Li W."/>
            <person name="Chen Y."/>
            <person name="Xu X."/>
            <person name="Zhang Y."/>
            <person name="Luo S."/>
            <person name="Chen H."/>
            <person name="Gao J."/>
            <person name="Mao Z."/>
            <person name="Pires J.C."/>
            <person name="Luo M."/>
            <person name="Kudrna D."/>
            <person name="Wing R.A."/>
            <person name="Meyers B.C."/>
            <person name="Yi K."/>
            <person name="Kong H."/>
            <person name="Lavrijsen P."/>
            <person name="Sunseri F."/>
            <person name="Falavigna A."/>
            <person name="Ye Y."/>
            <person name="Leebens-Mack J.H."/>
            <person name="Chen G."/>
        </authorList>
    </citation>
    <scope>NUCLEOTIDE SEQUENCE [LARGE SCALE GENOMIC DNA]</scope>
    <source>
        <strain evidence="13">cv. DH0086</strain>
    </source>
</reference>
<sequence>MGPFVPDNYDFLSRRCMWVNGPIVIGAGPSGLAVAASLKERGVPYVILERSDCIASLWQKRTYDRLKLHLPKQFCQLPGLPFPESYPEYPCKKQFIDYLESYVKHFEISPKFNQSVQSARYDEISNLWRVKTVGKNHEEIEYIGKWLVVATGENAESVVPEMDGLGSFGSQITHVCDYKSGEAYRGKKVLVVGCGNSGMEVCLDLCDNEAFPSMVVRDSVHVLPREVYGKSMFELAVFLMKWLPLWLVDKIMLVLAWLVLGNIENYGLKRPSVGPLELKNTHGRTPVLDYGALSKIKSGEIEVVPAVKRFLPGGVEFADGRVDDFDAVVMATGYRSNVPYWLQGGTDFFSKNGLPKAQFPNSWKGKSGLYAVGFTKRGLAGASADAIKVAKDLGKAWKEETKQAKRLVSCHRRFVTYFRSFRLNENTTCTRYFHKASEELQITTPKGSERDVFLKKNPKLPSFRDHLLDVDFFSLFKKGDMTIVFSAQYVLGNECNSGFSGLKPRVLSSRSNDRSKGCTPTANHTTTTTTGTTTATATATAMSTMTAGGHAGSDDGCETRSGTRMLRWMSTLIKGKMETVVLIMLNWMIQRLSWIRLGFDLVWLESLYSMQMAELCMGSNWDSEEDNGNPDDYHYDLAGNDSGLRDFATLHGGNQVHDSYDSEDTEQDSENDYGYHEDDNSDSGDDDASNSYVVTLHGEDHGHNSYHAEDREQRGKIYLEFDGASKGNPGRAGGGAVLKSEDGTVITRMRQGLGTATNNDAEYESLKSGLKIARDMGYDKIHVKGDSKLVYKQEYQDYEETDSYQSEEDIEEVYLEFDGASRGNPGRAGAGAVLKFEDGAVVYLEFDGASRGNPGRAGAIAALKSKDGAVVVNQRLGIGMDNNAQYRALIRGLKTALNMGYDGTCVRGHLKLVCKQISYINHDK</sequence>
<evidence type="ECO:0000256" key="10">
    <source>
        <dbReference type="SAM" id="MobiDB-lite"/>
    </source>
</evidence>
<feature type="compositionally biased region" description="Acidic residues" evidence="10">
    <location>
        <begin position="679"/>
        <end position="688"/>
    </location>
</feature>
<keyword evidence="5" id="KW-0521">NADP</keyword>
<dbReference type="FunFam" id="3.50.50.60:FF:000100">
    <property type="entry name" value="Flavin-containing monooxygenase"/>
    <property type="match status" value="1"/>
</dbReference>
<dbReference type="InterPro" id="IPR050982">
    <property type="entry name" value="Auxin_biosynth/cation_transpt"/>
</dbReference>
<proteinExistence type="inferred from homology"/>
<comment type="similarity">
    <text evidence="2 9">Belongs to the FMO family.</text>
</comment>
<dbReference type="PRINTS" id="PR00469">
    <property type="entry name" value="PNDRDTASEII"/>
</dbReference>
<dbReference type="Gene3D" id="3.50.50.60">
    <property type="entry name" value="FAD/NAD(P)-binding domain"/>
    <property type="match status" value="1"/>
</dbReference>